<sequence>MTGYRLMIVFELGEFRARGTVEYCRVDHAGGVGSTDATVRMMTARILLSPLCTFSLRSEKRWSVQIGESSYSIGQHFVDECTAVLGRAVSTGRSGAAGAGSEGFLPPPPQTERNFVEMRRV</sequence>
<organism evidence="1 2">
    <name type="scientific">Pristionchus entomophagus</name>
    <dbReference type="NCBI Taxonomy" id="358040"/>
    <lineage>
        <taxon>Eukaryota</taxon>
        <taxon>Metazoa</taxon>
        <taxon>Ecdysozoa</taxon>
        <taxon>Nematoda</taxon>
        <taxon>Chromadorea</taxon>
        <taxon>Rhabditida</taxon>
        <taxon>Rhabditina</taxon>
        <taxon>Diplogasteromorpha</taxon>
        <taxon>Diplogasteroidea</taxon>
        <taxon>Neodiplogasteridae</taxon>
        <taxon>Pristionchus</taxon>
    </lineage>
</organism>
<evidence type="ECO:0000313" key="1">
    <source>
        <dbReference type="EMBL" id="GMT02402.1"/>
    </source>
</evidence>
<gene>
    <name evidence="1" type="ORF">PENTCL1PPCAC_24576</name>
</gene>
<comment type="caution">
    <text evidence="1">The sequence shown here is derived from an EMBL/GenBank/DDBJ whole genome shotgun (WGS) entry which is preliminary data.</text>
</comment>
<dbReference type="Proteomes" id="UP001432027">
    <property type="component" value="Unassembled WGS sequence"/>
</dbReference>
<accession>A0AAV5U782</accession>
<evidence type="ECO:0000313" key="2">
    <source>
        <dbReference type="Proteomes" id="UP001432027"/>
    </source>
</evidence>
<name>A0AAV5U782_9BILA</name>
<dbReference type="EMBL" id="BTSX01000005">
    <property type="protein sequence ID" value="GMT02402.1"/>
    <property type="molecule type" value="Genomic_DNA"/>
</dbReference>
<proteinExistence type="predicted"/>
<protein>
    <submittedName>
        <fullName evidence="1">Uncharacterized protein</fullName>
    </submittedName>
</protein>
<dbReference type="AlphaFoldDB" id="A0AAV5U782"/>
<keyword evidence="2" id="KW-1185">Reference proteome</keyword>
<reference evidence="1" key="1">
    <citation type="submission" date="2023-10" db="EMBL/GenBank/DDBJ databases">
        <title>Genome assembly of Pristionchus species.</title>
        <authorList>
            <person name="Yoshida K."/>
            <person name="Sommer R.J."/>
        </authorList>
    </citation>
    <scope>NUCLEOTIDE SEQUENCE</scope>
    <source>
        <strain evidence="1">RS0144</strain>
    </source>
</reference>